<comment type="caution">
    <text evidence="8">The sequence shown here is derived from an EMBL/GenBank/DDBJ whole genome shotgun (WGS) entry which is preliminary data.</text>
</comment>
<feature type="transmembrane region" description="Helical" evidence="6">
    <location>
        <begin position="107"/>
        <end position="125"/>
    </location>
</feature>
<keyword evidence="9" id="KW-1185">Reference proteome</keyword>
<evidence type="ECO:0000256" key="6">
    <source>
        <dbReference type="SAM" id="Phobius"/>
    </source>
</evidence>
<accession>A0A7X0FAX6</accession>
<keyword evidence="5 6" id="KW-0472">Membrane</keyword>
<dbReference type="PANTHER" id="PTHR10010">
    <property type="entry name" value="SOLUTE CARRIER FAMILY 34 SODIUM PHOSPHATE , MEMBER 2-RELATED"/>
    <property type="match status" value="1"/>
</dbReference>
<evidence type="ECO:0000313" key="8">
    <source>
        <dbReference type="EMBL" id="MBB6356300.1"/>
    </source>
</evidence>
<dbReference type="SUPFAM" id="SSF109755">
    <property type="entry name" value="PhoU-like"/>
    <property type="match status" value="1"/>
</dbReference>
<evidence type="ECO:0000256" key="3">
    <source>
        <dbReference type="ARBA" id="ARBA00022692"/>
    </source>
</evidence>
<dbReference type="Proteomes" id="UP000536262">
    <property type="component" value="Unassembled WGS sequence"/>
</dbReference>
<dbReference type="GO" id="GO:0044341">
    <property type="term" value="P:sodium-dependent phosphate transport"/>
    <property type="evidence" value="ECO:0007669"/>
    <property type="project" value="InterPro"/>
</dbReference>
<dbReference type="PANTHER" id="PTHR10010:SF46">
    <property type="entry name" value="SODIUM-DEPENDENT PHOSPHATE TRANSPORT PROTEIN 2B"/>
    <property type="match status" value="1"/>
</dbReference>
<dbReference type="GO" id="GO:0005886">
    <property type="term" value="C:plasma membrane"/>
    <property type="evidence" value="ECO:0007669"/>
    <property type="project" value="UniProtKB-SubCell"/>
</dbReference>
<dbReference type="Gene3D" id="1.20.58.220">
    <property type="entry name" value="Phosphate transport system protein phou homolog 2, domain 2"/>
    <property type="match status" value="1"/>
</dbReference>
<feature type="transmembrane region" description="Helical" evidence="6">
    <location>
        <begin position="175"/>
        <end position="199"/>
    </location>
</feature>
<protein>
    <submittedName>
        <fullName evidence="8">Phosphate:Na+ symporter</fullName>
    </submittedName>
</protein>
<dbReference type="EMBL" id="JACHOU010000012">
    <property type="protein sequence ID" value="MBB6356300.1"/>
    <property type="molecule type" value="Genomic_DNA"/>
</dbReference>
<dbReference type="InterPro" id="IPR038078">
    <property type="entry name" value="PhoU-like_sf"/>
</dbReference>
<proteinExistence type="predicted"/>
<sequence>MHLLYILLQLAGAIMLLLWAVRMVRTGVERAHGTLLREALRGATKGRLRSAAAGTVLAIMLQSATAVAVLAAGFATAGVMTVSGGLAVMLGADVGSALVVQALSFDLSWLVPLLLFAGATLFLKVEARIVKQTGRTLLGIAFILISLRMVGEATAPMRHSALLPMAIDYLRGDPVTAFGAAALFTWLIHSSVASVLLFMSMAAQGVLPVEVALPMILGVNLGAGLVAVGLTRGQAIDARRIPIGNLVFRALAALAILIALQGLVLPTAWFGENPARQVVNIHLAFNLALLILCLPFTGPMERLTRLILPDAPAEQKGFDLMSRRASALDRTVIKMPSVALACATREVLRMAEVVEIMLRPVMDLFESGDRTRVDQVRKLDEEVNRAHTDIKLYIAEVNRGTMTQDEARRGIELTDLAINLEHAGDIIAKNLLVLAEEKTDKRLSFSKEGWSELTVLHDRVLANMQIAMNVLVSGDLEAARQLVVEKERMRRLERDSHERHLKRLQSGTPQSIETSDIHLEAVRALKEFNSLLVSVAYPILTQSGDLLESRLARTA</sequence>
<evidence type="ECO:0000256" key="4">
    <source>
        <dbReference type="ARBA" id="ARBA00022989"/>
    </source>
</evidence>
<feature type="transmembrane region" description="Helical" evidence="6">
    <location>
        <begin position="251"/>
        <end position="271"/>
    </location>
</feature>
<reference evidence="8 9" key="1">
    <citation type="submission" date="2020-08" db="EMBL/GenBank/DDBJ databases">
        <title>Genomic Encyclopedia of Type Strains, Phase IV (KMG-IV): sequencing the most valuable type-strain genomes for metagenomic binning, comparative biology and taxonomic classification.</title>
        <authorList>
            <person name="Goeker M."/>
        </authorList>
    </citation>
    <scope>NUCLEOTIDE SEQUENCE [LARGE SCALE GENOMIC DNA]</scope>
    <source>
        <strain evidence="8 9">DSM 7051</strain>
    </source>
</reference>
<evidence type="ECO:0000259" key="7">
    <source>
        <dbReference type="Pfam" id="PF01895"/>
    </source>
</evidence>
<evidence type="ECO:0000256" key="1">
    <source>
        <dbReference type="ARBA" id="ARBA00004651"/>
    </source>
</evidence>
<evidence type="ECO:0000313" key="9">
    <source>
        <dbReference type="Proteomes" id="UP000536262"/>
    </source>
</evidence>
<gene>
    <name evidence="8" type="ORF">GGR00_004108</name>
</gene>
<dbReference type="Pfam" id="PF02690">
    <property type="entry name" value="Na_Pi_cotrans"/>
    <property type="match status" value="2"/>
</dbReference>
<comment type="subcellular location">
    <subcellularLocation>
        <location evidence="1">Cell membrane</location>
        <topology evidence="1">Multi-pass membrane protein</topology>
    </subcellularLocation>
</comment>
<dbReference type="NCBIfam" id="NF037997">
    <property type="entry name" value="Na_Pi_symport"/>
    <property type="match status" value="1"/>
</dbReference>
<dbReference type="RefSeq" id="WP_184700642.1">
    <property type="nucleotide sequence ID" value="NZ_BAABEG010000002.1"/>
</dbReference>
<keyword evidence="2" id="KW-1003">Cell membrane</keyword>
<feature type="transmembrane region" description="Helical" evidence="6">
    <location>
        <begin position="277"/>
        <end position="297"/>
    </location>
</feature>
<dbReference type="AlphaFoldDB" id="A0A7X0FAX6"/>
<feature type="domain" description="PhoU" evidence="7">
    <location>
        <begin position="347"/>
        <end position="428"/>
    </location>
</feature>
<feature type="transmembrane region" description="Helical" evidence="6">
    <location>
        <begin position="137"/>
        <end position="155"/>
    </location>
</feature>
<keyword evidence="3 6" id="KW-0812">Transmembrane</keyword>
<feature type="transmembrane region" description="Helical" evidence="6">
    <location>
        <begin position="211"/>
        <end position="230"/>
    </location>
</feature>
<name>A0A7X0FAX6_9HYPH</name>
<dbReference type="InterPro" id="IPR003841">
    <property type="entry name" value="Na/Pi_transpt"/>
</dbReference>
<keyword evidence="4 6" id="KW-1133">Transmembrane helix</keyword>
<dbReference type="Pfam" id="PF01895">
    <property type="entry name" value="PhoU"/>
    <property type="match status" value="1"/>
</dbReference>
<feature type="transmembrane region" description="Helical" evidence="6">
    <location>
        <begin position="6"/>
        <end position="24"/>
    </location>
</feature>
<dbReference type="GO" id="GO:0005436">
    <property type="term" value="F:sodium:phosphate symporter activity"/>
    <property type="evidence" value="ECO:0007669"/>
    <property type="project" value="InterPro"/>
</dbReference>
<dbReference type="InterPro" id="IPR026022">
    <property type="entry name" value="PhoU_dom"/>
</dbReference>
<organism evidence="8 9">
    <name type="scientific">Aminobacter aganoensis</name>
    <dbReference type="NCBI Taxonomy" id="83264"/>
    <lineage>
        <taxon>Bacteria</taxon>
        <taxon>Pseudomonadati</taxon>
        <taxon>Pseudomonadota</taxon>
        <taxon>Alphaproteobacteria</taxon>
        <taxon>Hyphomicrobiales</taxon>
        <taxon>Phyllobacteriaceae</taxon>
        <taxon>Aminobacter</taxon>
    </lineage>
</organism>
<evidence type="ECO:0000256" key="2">
    <source>
        <dbReference type="ARBA" id="ARBA00022475"/>
    </source>
</evidence>
<evidence type="ECO:0000256" key="5">
    <source>
        <dbReference type="ARBA" id="ARBA00023136"/>
    </source>
</evidence>